<keyword evidence="1" id="KW-0732">Signal</keyword>
<sequence length="190" mass="20342">MTIKILASLAIAATMFTACSESTTTPPPSKAEQCAAGLSTDCLMGTWSINGPTLAKSVTSEFGTDITYVLDPSHNLSASPATLKFYVDPEKKTNSFEFTNSSLSKADCKTATGKTYGIWDIVGTSLHLYARIGNDCMATSDATIPVTIATESGIVKLTFQSIFFMEPEMKQSDAIEKQTAIEVYNFVSAD</sequence>
<dbReference type="RefSeq" id="WP_015732259.1">
    <property type="nucleotide sequence ID" value="NC_013410.1"/>
</dbReference>
<organism evidence="2 3">
    <name type="scientific">Fibrobacter succinogenes (strain ATCC 19169 / S85)</name>
    <dbReference type="NCBI Taxonomy" id="59374"/>
    <lineage>
        <taxon>Bacteria</taxon>
        <taxon>Pseudomonadati</taxon>
        <taxon>Fibrobacterota</taxon>
        <taxon>Fibrobacteria</taxon>
        <taxon>Fibrobacterales</taxon>
        <taxon>Fibrobacteraceae</taxon>
        <taxon>Fibrobacter</taxon>
    </lineage>
</organism>
<dbReference type="EMBL" id="CP001792">
    <property type="protein sequence ID" value="ACX75900.1"/>
    <property type="molecule type" value="Genomic_DNA"/>
</dbReference>
<evidence type="ECO:0000256" key="1">
    <source>
        <dbReference type="SAM" id="SignalP"/>
    </source>
</evidence>
<feature type="chain" id="PRO_5045822967" description="Lipocalin-like domain-containing protein" evidence="1">
    <location>
        <begin position="21"/>
        <end position="190"/>
    </location>
</feature>
<dbReference type="PROSITE" id="PS51257">
    <property type="entry name" value="PROKAR_LIPOPROTEIN"/>
    <property type="match status" value="1"/>
</dbReference>
<feature type="signal peptide" evidence="1">
    <location>
        <begin position="1"/>
        <end position="20"/>
    </location>
</feature>
<keyword evidence="3" id="KW-1185">Reference proteome</keyword>
<gene>
    <name evidence="2" type="ordered locus">Fisuc_2314</name>
</gene>
<proteinExistence type="predicted"/>
<dbReference type="Proteomes" id="UP000001497">
    <property type="component" value="Chromosome"/>
</dbReference>
<evidence type="ECO:0000313" key="3">
    <source>
        <dbReference type="Proteomes" id="UP000001497"/>
    </source>
</evidence>
<name>A0ABM5LJW6_FIBSS</name>
<evidence type="ECO:0000313" key="2">
    <source>
        <dbReference type="EMBL" id="ACX75900.1"/>
    </source>
</evidence>
<protein>
    <recommendedName>
        <fullName evidence="4">Lipocalin-like domain-containing protein</fullName>
    </recommendedName>
</protein>
<accession>A0ABM5LJW6</accession>
<evidence type="ECO:0008006" key="4">
    <source>
        <dbReference type="Google" id="ProtNLM"/>
    </source>
</evidence>
<reference evidence="2" key="1">
    <citation type="submission" date="2009-10" db="EMBL/GenBank/DDBJ databases">
        <title>Complete sequence of Fibrobacter succinogenes subsp. succinogenes S85.</title>
        <authorList>
            <consortium name="US DOE Joint Genome Institute"/>
            <person name="Lucas S."/>
            <person name="Copeland A."/>
            <person name="Lapidus A."/>
            <person name="Glavina del Rio T."/>
            <person name="Tice H."/>
            <person name="Bruce D."/>
            <person name="Goodwin L."/>
            <person name="Pitluck S."/>
            <person name="Chertkov O."/>
            <person name="Detter J.C."/>
            <person name="Han C."/>
            <person name="Tapia R."/>
            <person name="Larimer F."/>
            <person name="Land M."/>
            <person name="Hauser L."/>
            <person name="Kyrpides N."/>
            <person name="Mikhailova N."/>
            <person name="Weimer P.J."/>
            <person name="Stevenson D.M."/>
            <person name="Boyum J."/>
            <person name="Brumm P.I."/>
            <person name="Mead D."/>
        </authorList>
    </citation>
    <scope>NUCLEOTIDE SEQUENCE [LARGE SCALE GENOMIC DNA]</scope>
    <source>
        <strain evidence="2">S85</strain>
    </source>
</reference>